<protein>
    <submittedName>
        <fullName evidence="2">Various polyols ABC transporter, substrate-binding protein</fullName>
    </submittedName>
</protein>
<dbReference type="Pfam" id="PF01547">
    <property type="entry name" value="SBP_bac_1"/>
    <property type="match status" value="1"/>
</dbReference>
<dbReference type="AlphaFoldDB" id="A0A6J4L1G8"/>
<dbReference type="SUPFAM" id="SSF53850">
    <property type="entry name" value="Periplasmic binding protein-like II"/>
    <property type="match status" value="1"/>
</dbReference>
<evidence type="ECO:0000256" key="1">
    <source>
        <dbReference type="SAM" id="SignalP"/>
    </source>
</evidence>
<dbReference type="InterPro" id="IPR006059">
    <property type="entry name" value="SBP"/>
</dbReference>
<evidence type="ECO:0000313" key="2">
    <source>
        <dbReference type="EMBL" id="CAA9316884.1"/>
    </source>
</evidence>
<dbReference type="CDD" id="cd13585">
    <property type="entry name" value="PBP2_TMBP_like"/>
    <property type="match status" value="1"/>
</dbReference>
<dbReference type="PANTHER" id="PTHR43649:SF12">
    <property type="entry name" value="DIACETYLCHITOBIOSE BINDING PROTEIN DASA"/>
    <property type="match status" value="1"/>
</dbReference>
<dbReference type="Gene3D" id="3.40.190.10">
    <property type="entry name" value="Periplasmic binding protein-like II"/>
    <property type="match status" value="2"/>
</dbReference>
<feature type="chain" id="PRO_5026926534" evidence="1">
    <location>
        <begin position="27"/>
        <end position="459"/>
    </location>
</feature>
<dbReference type="EMBL" id="CADCUG010000014">
    <property type="protein sequence ID" value="CAA9316884.1"/>
    <property type="molecule type" value="Genomic_DNA"/>
</dbReference>
<dbReference type="PANTHER" id="PTHR43649">
    <property type="entry name" value="ARABINOSE-BINDING PROTEIN-RELATED"/>
    <property type="match status" value="1"/>
</dbReference>
<reference evidence="2" key="1">
    <citation type="submission" date="2020-02" db="EMBL/GenBank/DDBJ databases">
        <authorList>
            <person name="Meier V. D."/>
        </authorList>
    </citation>
    <scope>NUCLEOTIDE SEQUENCE</scope>
    <source>
        <strain evidence="2">AVDCRST_MAG29</strain>
    </source>
</reference>
<accession>A0A6J4L1G8</accession>
<dbReference type="PROSITE" id="PS51257">
    <property type="entry name" value="PROKAR_LIPOPROTEIN"/>
    <property type="match status" value="1"/>
</dbReference>
<name>A0A6J4L1G8_9ACTN</name>
<organism evidence="2">
    <name type="scientific">uncultured Nocardioidaceae bacterium</name>
    <dbReference type="NCBI Taxonomy" id="253824"/>
    <lineage>
        <taxon>Bacteria</taxon>
        <taxon>Bacillati</taxon>
        <taxon>Actinomycetota</taxon>
        <taxon>Actinomycetes</taxon>
        <taxon>Propionibacteriales</taxon>
        <taxon>Nocardioidaceae</taxon>
        <taxon>environmental samples</taxon>
    </lineage>
</organism>
<feature type="signal peptide" evidence="1">
    <location>
        <begin position="1"/>
        <end position="26"/>
    </location>
</feature>
<gene>
    <name evidence="2" type="ORF">AVDCRST_MAG29-169</name>
</gene>
<keyword evidence="1" id="KW-0732">Signal</keyword>
<proteinExistence type="predicted"/>
<dbReference type="InterPro" id="IPR050490">
    <property type="entry name" value="Bact_solute-bd_prot1"/>
</dbReference>
<sequence>MSVPRQVTRVAAATACLTLLTACSGAGGGNSSSGGGDGGEGGGEAVNVLMVNNPQMEDLQSLTAENFTADTGIEVNYTVLPENEVRDRIQQEFSSQAGQYDVASISNYEVPFFSRNEWLAPLDEFVEGDDDFDQADILEPIAAGLTGEDGSIYAEPFYGESSFLMYRKDVFDELGLTMPEEPTWQQVGDLAKQIDDARDDMKGICLRGLPGWGQVFAPLTTVVNTFGGTWFDEDWTAQVNSPEFVEATEFYVDLVRAHGEPGAPQAGFTECLNNMTQGTVAMWYDATSAAGSLEAEGSPVKGKLAYAAAPVVETDASGWLYSWAWAMQAASENKENAAEFIKWASSQEYEELVAAELGWERAPAGKRSSTYENPEYQEAAAAFYEATENAISSADPENPGVQPRPVPGIQFMAFPEFAAMATTISQDVSSAIAGRMTVQEALDKGQATAEKIGEKYQDE</sequence>